<dbReference type="InterPro" id="IPR025156">
    <property type="entry name" value="RNase_M5_C"/>
</dbReference>
<keyword evidence="3" id="KW-1185">Reference proteome</keyword>
<accession>A0AAW1NQM9</accession>
<proteinExistence type="predicted"/>
<evidence type="ECO:0000313" key="3">
    <source>
        <dbReference type="Proteomes" id="UP001465755"/>
    </source>
</evidence>
<reference evidence="2 3" key="1">
    <citation type="journal article" date="2024" name="Nat. Commun.">
        <title>Phylogenomics reveals the evolutionary origins of lichenization in chlorophyte algae.</title>
        <authorList>
            <person name="Puginier C."/>
            <person name="Libourel C."/>
            <person name="Otte J."/>
            <person name="Skaloud P."/>
            <person name="Haon M."/>
            <person name="Grisel S."/>
            <person name="Petersen M."/>
            <person name="Berrin J.G."/>
            <person name="Delaux P.M."/>
            <person name="Dal Grande F."/>
            <person name="Keller J."/>
        </authorList>
    </citation>
    <scope>NUCLEOTIDE SEQUENCE [LARGE SCALE GENOMIC DNA]</scope>
    <source>
        <strain evidence="2 3">SAG 2036</strain>
    </source>
</reference>
<evidence type="ECO:0000313" key="2">
    <source>
        <dbReference type="EMBL" id="KAK9793455.1"/>
    </source>
</evidence>
<dbReference type="Proteomes" id="UP001465755">
    <property type="component" value="Unassembled WGS sequence"/>
</dbReference>
<dbReference type="EMBL" id="JALJOQ010000151">
    <property type="protein sequence ID" value="KAK9793455.1"/>
    <property type="molecule type" value="Genomic_DNA"/>
</dbReference>
<organism evidence="2 3">
    <name type="scientific">Symbiochloris irregularis</name>
    <dbReference type="NCBI Taxonomy" id="706552"/>
    <lineage>
        <taxon>Eukaryota</taxon>
        <taxon>Viridiplantae</taxon>
        <taxon>Chlorophyta</taxon>
        <taxon>core chlorophytes</taxon>
        <taxon>Trebouxiophyceae</taxon>
        <taxon>Trebouxiales</taxon>
        <taxon>Trebouxiaceae</taxon>
        <taxon>Symbiochloris</taxon>
    </lineage>
</organism>
<feature type="domain" description="Ribonuclease M5 C-terminal" evidence="1">
    <location>
        <begin position="77"/>
        <end position="168"/>
    </location>
</feature>
<name>A0AAW1NQM9_9CHLO</name>
<gene>
    <name evidence="2" type="ORF">WJX73_010404</name>
</gene>
<dbReference type="AlphaFoldDB" id="A0AAW1NQM9"/>
<comment type="caution">
    <text evidence="2">The sequence shown here is derived from an EMBL/GenBank/DDBJ whole genome shotgun (WGS) entry which is preliminary data.</text>
</comment>
<dbReference type="PANTHER" id="PTHR39156:SF1">
    <property type="entry name" value="RIBONUCLEASE M5"/>
    <property type="match status" value="1"/>
</dbReference>
<dbReference type="SUPFAM" id="SSF110455">
    <property type="entry name" value="Toprim domain"/>
    <property type="match status" value="1"/>
</dbReference>
<evidence type="ECO:0000259" key="1">
    <source>
        <dbReference type="Pfam" id="PF13331"/>
    </source>
</evidence>
<dbReference type="PANTHER" id="PTHR39156">
    <property type="entry name" value="RIBONUCLEASE M5"/>
    <property type="match status" value="1"/>
</dbReference>
<protein>
    <recommendedName>
        <fullName evidence="1">Ribonuclease M5 C-terminal domain-containing protein</fullName>
    </recommendedName>
</protein>
<sequence length="183" mass="19907">MRSSLTLFEACRDVQNKLDTSVKGLPVKFPGSDGRGPPAKDIIIVEGHEDCRAVQRAVQAPVLTISAAATRWHMPGNVGIEHAGADAIREALMNCRPYYPASSAITRADLMERDLVADFGQPGHVSRHTALRRRLVCERLGLGDMPGKHLPAQLSAFGFGLTDIDDALSWVSDMMQLDPISTF</sequence>
<dbReference type="Pfam" id="PF13331">
    <property type="entry name" value="DUF4093"/>
    <property type="match status" value="1"/>
</dbReference>